<evidence type="ECO:0000313" key="3">
    <source>
        <dbReference type="Proteomes" id="UP000092555"/>
    </source>
</evidence>
<proteinExistence type="predicted"/>
<protein>
    <submittedName>
        <fullName evidence="2">Uncharacterized protein</fullName>
    </submittedName>
</protein>
<dbReference type="Proteomes" id="UP000092555">
    <property type="component" value="Unassembled WGS sequence"/>
</dbReference>
<keyword evidence="1" id="KW-0812">Transmembrane</keyword>
<dbReference type="RefSeq" id="XP_018713222.1">
    <property type="nucleotide sequence ID" value="XM_018859326.1"/>
</dbReference>
<keyword evidence="1" id="KW-0472">Membrane</keyword>
<feature type="transmembrane region" description="Helical" evidence="1">
    <location>
        <begin position="89"/>
        <end position="110"/>
    </location>
</feature>
<dbReference type="PANTHER" id="PTHR35519:SF1">
    <property type="entry name" value="YALI0C06193P"/>
    <property type="match status" value="1"/>
</dbReference>
<dbReference type="EMBL" id="LXTC01000001">
    <property type="protein sequence ID" value="OBA22741.1"/>
    <property type="molecule type" value="Genomic_DNA"/>
</dbReference>
<dbReference type="InterPro" id="IPR025187">
    <property type="entry name" value="DUF4112"/>
</dbReference>
<reference evidence="2 3" key="1">
    <citation type="submission" date="2016-05" db="EMBL/GenBank/DDBJ databases">
        <title>Comparative genomics of biotechnologically important yeasts.</title>
        <authorList>
            <consortium name="DOE Joint Genome Institute"/>
            <person name="Riley R."/>
            <person name="Haridas S."/>
            <person name="Wolfe K.H."/>
            <person name="Lopes M.R."/>
            <person name="Hittinger C.T."/>
            <person name="Goker M."/>
            <person name="Salamov A."/>
            <person name="Wisecaver J."/>
            <person name="Long T.M."/>
            <person name="Aerts A.L."/>
            <person name="Barry K."/>
            <person name="Choi C."/>
            <person name="Clum A."/>
            <person name="Coughlan A.Y."/>
            <person name="Deshpande S."/>
            <person name="Douglass A.P."/>
            <person name="Hanson S.J."/>
            <person name="Klenk H.-P."/>
            <person name="LaButti K."/>
            <person name="Lapidus A."/>
            <person name="Lindquist E."/>
            <person name="Lipzen A."/>
            <person name="Meier-kolthoff J.P."/>
            <person name="Ohm R.A."/>
            <person name="Otillar R.P."/>
            <person name="Pangilinan J."/>
            <person name="Peng Y."/>
            <person name="Rokas A."/>
            <person name="Rosa C.A."/>
            <person name="Scheuner C."/>
            <person name="Sibirny A.A."/>
            <person name="Slot J.C."/>
            <person name="Stielow J.B."/>
            <person name="Sun H."/>
            <person name="Kurtzman C.P."/>
            <person name="Blackwell M."/>
            <person name="Grigoriev I.V."/>
            <person name="Jeffries T.W."/>
        </authorList>
    </citation>
    <scope>NUCLEOTIDE SEQUENCE [LARGE SCALE GENOMIC DNA]</scope>
    <source>
        <strain evidence="2 3">NRRL YB-4993</strain>
    </source>
</reference>
<accession>A0A1A0HFG5</accession>
<sequence>MSQLEEQLESIPGYDIAIDTYTEWAGDRFNSTNPFEDDERNKRVLNRQKNTEKERRVWRQIQKTAWVHDKCFLGSCGLGLDCGVGLVPVAVFFLPGLGAILTYVIHARLISLAQNQLYLPGKLVAKLQTNILIDFLISLPPVVGALLAWVNGCLTRNAGMLYVYLDSLGEKRLQGQAAVYMGPSHGKQMVGPIFLPEPGSAGGNLNIKSETKSATKAWKKLAKRGPESPLVVGIQESGVR</sequence>
<organism evidence="2 3">
    <name type="scientific">Metschnikowia bicuspidata var. bicuspidata NRRL YB-4993</name>
    <dbReference type="NCBI Taxonomy" id="869754"/>
    <lineage>
        <taxon>Eukaryota</taxon>
        <taxon>Fungi</taxon>
        <taxon>Dikarya</taxon>
        <taxon>Ascomycota</taxon>
        <taxon>Saccharomycotina</taxon>
        <taxon>Pichiomycetes</taxon>
        <taxon>Metschnikowiaceae</taxon>
        <taxon>Metschnikowia</taxon>
    </lineage>
</organism>
<keyword evidence="3" id="KW-1185">Reference proteome</keyword>
<dbReference type="Pfam" id="PF13430">
    <property type="entry name" value="DUF4112"/>
    <property type="match status" value="1"/>
</dbReference>
<evidence type="ECO:0000313" key="2">
    <source>
        <dbReference type="EMBL" id="OBA22741.1"/>
    </source>
</evidence>
<name>A0A1A0HFG5_9ASCO</name>
<gene>
    <name evidence="2" type="ORF">METBIDRAFT_91615</name>
</gene>
<evidence type="ECO:0000256" key="1">
    <source>
        <dbReference type="SAM" id="Phobius"/>
    </source>
</evidence>
<comment type="caution">
    <text evidence="2">The sequence shown here is derived from an EMBL/GenBank/DDBJ whole genome shotgun (WGS) entry which is preliminary data.</text>
</comment>
<keyword evidence="1" id="KW-1133">Transmembrane helix</keyword>
<dbReference type="AlphaFoldDB" id="A0A1A0HFG5"/>
<dbReference type="GeneID" id="30032301"/>
<dbReference type="PANTHER" id="PTHR35519">
    <property type="entry name" value="MEMBRANE PROTEINS"/>
    <property type="match status" value="1"/>
</dbReference>
<dbReference type="OrthoDB" id="2103474at2759"/>
<feature type="transmembrane region" description="Helical" evidence="1">
    <location>
        <begin position="131"/>
        <end position="150"/>
    </location>
</feature>